<protein>
    <submittedName>
        <fullName evidence="2">Uncharacterized protein</fullName>
    </submittedName>
</protein>
<keyword evidence="1" id="KW-0175">Coiled coil</keyword>
<dbReference type="Proteomes" id="UP000596661">
    <property type="component" value="Chromosome 5"/>
</dbReference>
<accession>A0A803PQV3</accession>
<dbReference type="InterPro" id="IPR005024">
    <property type="entry name" value="Snf7_fam"/>
</dbReference>
<keyword evidence="3" id="KW-1185">Reference proteome</keyword>
<reference evidence="2" key="2">
    <citation type="submission" date="2021-03" db="UniProtKB">
        <authorList>
            <consortium name="EnsemblPlants"/>
        </authorList>
    </citation>
    <scope>IDENTIFICATION</scope>
</reference>
<organism evidence="2 3">
    <name type="scientific">Cannabis sativa</name>
    <name type="common">Hemp</name>
    <name type="synonym">Marijuana</name>
    <dbReference type="NCBI Taxonomy" id="3483"/>
    <lineage>
        <taxon>Eukaryota</taxon>
        <taxon>Viridiplantae</taxon>
        <taxon>Streptophyta</taxon>
        <taxon>Embryophyta</taxon>
        <taxon>Tracheophyta</taxon>
        <taxon>Spermatophyta</taxon>
        <taxon>Magnoliopsida</taxon>
        <taxon>eudicotyledons</taxon>
        <taxon>Gunneridae</taxon>
        <taxon>Pentapetalae</taxon>
        <taxon>rosids</taxon>
        <taxon>fabids</taxon>
        <taxon>Rosales</taxon>
        <taxon>Cannabaceae</taxon>
        <taxon>Cannabis</taxon>
    </lineage>
</organism>
<proteinExistence type="predicted"/>
<reference evidence="2" key="1">
    <citation type="submission" date="2018-11" db="EMBL/GenBank/DDBJ databases">
        <authorList>
            <person name="Grassa J C."/>
        </authorList>
    </citation>
    <scope>NUCLEOTIDE SEQUENCE [LARGE SCALE GENOMIC DNA]</scope>
</reference>
<evidence type="ECO:0000256" key="1">
    <source>
        <dbReference type="SAM" id="Coils"/>
    </source>
</evidence>
<name>A0A803PQV3_CANSA</name>
<dbReference type="GO" id="GO:0007034">
    <property type="term" value="P:vacuolar transport"/>
    <property type="evidence" value="ECO:0007669"/>
    <property type="project" value="InterPro"/>
</dbReference>
<dbReference type="Gene3D" id="6.10.140.1230">
    <property type="match status" value="1"/>
</dbReference>
<dbReference type="EnsemblPlants" id="evm.model.05.542">
    <property type="protein sequence ID" value="cds.evm.model.05.542"/>
    <property type="gene ID" value="evm.TU.05.542"/>
</dbReference>
<dbReference type="Gramene" id="evm.model.05.542">
    <property type="protein sequence ID" value="cds.evm.model.05.542"/>
    <property type="gene ID" value="evm.TU.05.542"/>
</dbReference>
<dbReference type="EMBL" id="UZAU01000430">
    <property type="status" value="NOT_ANNOTATED_CDS"/>
    <property type="molecule type" value="Genomic_DNA"/>
</dbReference>
<dbReference type="AlphaFoldDB" id="A0A803PQV3"/>
<dbReference type="PANTHER" id="PTHR10476">
    <property type="entry name" value="CHARGED MULTIVESICULAR BODY PROTEIN"/>
    <property type="match status" value="1"/>
</dbReference>
<evidence type="ECO:0000313" key="2">
    <source>
        <dbReference type="EnsemblPlants" id="cds.evm.model.05.542"/>
    </source>
</evidence>
<sequence length="426" mass="49560">MGNTEKLLNQIMELKFTAKSLQRQARKCEKEEESEKLKIKKAMEKGNIDGTRIYTENAIRKRTEQMNYLRMSSRLDAVVARLDTQAKMTTINKSFTFCNLKEKGLRWTDDETRKRAALEFKVDEMRAETKWAPEFRERESGARVLMNEYRQSQKINFFLKFLIEQAAIDQSKALPDWEQRYVEIKDTVKRQDDEIRRLREHGPQVVPPLQDVIVITLDEFQDLFNAKYYNDAMCSTKKREFTQLIQEESMKKEKYLAGLNAQIKHDLMITTHNTNTYGQMVEKALRAEVAVEFIQDYQGTQSVTGVITLPTSSFGRGGGDSLYDLKRKAPLTQVGLSQNKRFEGTKLGVVSRVALEAVILFWIVLVAKNIIWESVTIRHVFSVDLWGISRGIVSNYRNKNLRKRKNPLLPGYFPLLRPMMRLAHQL</sequence>
<feature type="coiled-coil region" evidence="1">
    <location>
        <begin position="4"/>
        <end position="45"/>
    </location>
</feature>
<evidence type="ECO:0000313" key="3">
    <source>
        <dbReference type="Proteomes" id="UP000596661"/>
    </source>
</evidence>